<dbReference type="EMBL" id="REGN01000494">
    <property type="protein sequence ID" value="RNA41512.1"/>
    <property type="molecule type" value="Genomic_DNA"/>
</dbReference>
<sequence>MDLSEHIWKIRGIFIRLKNETVDLLGKICLLILFIYQHFKMKIYLVCVQFRKRSLFEDR</sequence>
<proteinExistence type="predicted"/>
<accession>A0A3M7T0J1</accession>
<keyword evidence="2" id="KW-1185">Reference proteome</keyword>
<name>A0A3M7T0J1_BRAPC</name>
<reference evidence="1 2" key="1">
    <citation type="journal article" date="2018" name="Sci. Rep.">
        <title>Genomic signatures of local adaptation to the degree of environmental predictability in rotifers.</title>
        <authorList>
            <person name="Franch-Gras L."/>
            <person name="Hahn C."/>
            <person name="Garcia-Roger E.M."/>
            <person name="Carmona M.J."/>
            <person name="Serra M."/>
            <person name="Gomez A."/>
        </authorList>
    </citation>
    <scope>NUCLEOTIDE SEQUENCE [LARGE SCALE GENOMIC DNA]</scope>
    <source>
        <strain evidence="1">HYR1</strain>
    </source>
</reference>
<comment type="caution">
    <text evidence="1">The sequence shown here is derived from an EMBL/GenBank/DDBJ whole genome shotgun (WGS) entry which is preliminary data.</text>
</comment>
<gene>
    <name evidence="1" type="ORF">BpHYR1_015493</name>
</gene>
<evidence type="ECO:0000313" key="2">
    <source>
        <dbReference type="Proteomes" id="UP000276133"/>
    </source>
</evidence>
<evidence type="ECO:0000313" key="1">
    <source>
        <dbReference type="EMBL" id="RNA41512.1"/>
    </source>
</evidence>
<organism evidence="1 2">
    <name type="scientific">Brachionus plicatilis</name>
    <name type="common">Marine rotifer</name>
    <name type="synonym">Brachionus muelleri</name>
    <dbReference type="NCBI Taxonomy" id="10195"/>
    <lineage>
        <taxon>Eukaryota</taxon>
        <taxon>Metazoa</taxon>
        <taxon>Spiralia</taxon>
        <taxon>Gnathifera</taxon>
        <taxon>Rotifera</taxon>
        <taxon>Eurotatoria</taxon>
        <taxon>Monogononta</taxon>
        <taxon>Pseudotrocha</taxon>
        <taxon>Ploima</taxon>
        <taxon>Brachionidae</taxon>
        <taxon>Brachionus</taxon>
    </lineage>
</organism>
<protein>
    <submittedName>
        <fullName evidence="1">Uncharacterized protein</fullName>
    </submittedName>
</protein>
<dbReference type="AlphaFoldDB" id="A0A3M7T0J1"/>
<dbReference type="Proteomes" id="UP000276133">
    <property type="component" value="Unassembled WGS sequence"/>
</dbReference>